<dbReference type="AlphaFoldDB" id="A0A6J7K8D3"/>
<sequence>MSDLIQILISIVVVAVGTVFISQKFRISKRYERQSRKAAPLNSWSALDKGIDPSHTEDQK</sequence>
<organism evidence="5">
    <name type="scientific">freshwater metagenome</name>
    <dbReference type="NCBI Taxonomy" id="449393"/>
    <lineage>
        <taxon>unclassified sequences</taxon>
        <taxon>metagenomes</taxon>
        <taxon>ecological metagenomes</taxon>
    </lineage>
</organism>
<keyword evidence="2" id="KW-0472">Membrane</keyword>
<dbReference type="EMBL" id="CAFAAX010000004">
    <property type="protein sequence ID" value="CAB4802947.1"/>
    <property type="molecule type" value="Genomic_DNA"/>
</dbReference>
<feature type="region of interest" description="Disordered" evidence="1">
    <location>
        <begin position="36"/>
        <end position="60"/>
    </location>
</feature>
<evidence type="ECO:0000256" key="1">
    <source>
        <dbReference type="SAM" id="MobiDB-lite"/>
    </source>
</evidence>
<evidence type="ECO:0000313" key="5">
    <source>
        <dbReference type="EMBL" id="CAB4952056.1"/>
    </source>
</evidence>
<feature type="compositionally biased region" description="Basic and acidic residues" evidence="1">
    <location>
        <begin position="49"/>
        <end position="60"/>
    </location>
</feature>
<keyword evidence="2" id="KW-1133">Transmembrane helix</keyword>
<dbReference type="EMBL" id="CAEZTA010000005">
    <property type="protein sequence ID" value="CAB4549309.1"/>
    <property type="molecule type" value="Genomic_DNA"/>
</dbReference>
<reference evidence="5" key="1">
    <citation type="submission" date="2020-05" db="EMBL/GenBank/DDBJ databases">
        <authorList>
            <person name="Chiriac C."/>
            <person name="Salcher M."/>
            <person name="Ghai R."/>
            <person name="Kavagutti S V."/>
        </authorList>
    </citation>
    <scope>NUCLEOTIDE SEQUENCE</scope>
</reference>
<gene>
    <name evidence="3" type="ORF">UFOPK1541_00116</name>
    <name evidence="4" type="ORF">UFOPK3119_00093</name>
    <name evidence="5" type="ORF">UFOPK3861_00249</name>
</gene>
<dbReference type="EMBL" id="CAFBNQ010000014">
    <property type="protein sequence ID" value="CAB4952056.1"/>
    <property type="molecule type" value="Genomic_DNA"/>
</dbReference>
<keyword evidence="2" id="KW-0812">Transmembrane</keyword>
<proteinExistence type="predicted"/>
<name>A0A6J7K8D3_9ZZZZ</name>
<protein>
    <submittedName>
        <fullName evidence="5">Unannotated protein</fullName>
    </submittedName>
</protein>
<evidence type="ECO:0000256" key="2">
    <source>
        <dbReference type="SAM" id="Phobius"/>
    </source>
</evidence>
<feature type="transmembrane region" description="Helical" evidence="2">
    <location>
        <begin position="6"/>
        <end position="27"/>
    </location>
</feature>
<evidence type="ECO:0000313" key="4">
    <source>
        <dbReference type="EMBL" id="CAB4802947.1"/>
    </source>
</evidence>
<accession>A0A6J7K8D3</accession>
<evidence type="ECO:0000313" key="3">
    <source>
        <dbReference type="EMBL" id="CAB4549309.1"/>
    </source>
</evidence>